<reference evidence="2" key="1">
    <citation type="submission" date="2018-10" db="EMBL/GenBank/DDBJ databases">
        <title>Hidden diversity of soil giant viruses.</title>
        <authorList>
            <person name="Schulz F."/>
            <person name="Alteio L."/>
            <person name="Goudeau D."/>
            <person name="Ryan E.M."/>
            <person name="Malmstrom R.R."/>
            <person name="Blanchard J."/>
            <person name="Woyke T."/>
        </authorList>
    </citation>
    <scope>NUCLEOTIDE SEQUENCE</scope>
    <source>
        <strain evidence="2">BAV1</strain>
    </source>
</reference>
<dbReference type="EMBL" id="MK072003">
    <property type="protein sequence ID" value="AYV76980.1"/>
    <property type="molecule type" value="Genomic_DNA"/>
</dbReference>
<organism evidence="2">
    <name type="scientific">Barrevirus sp</name>
    <dbReference type="NCBI Taxonomy" id="2487763"/>
    <lineage>
        <taxon>Viruses</taxon>
        <taxon>Varidnaviria</taxon>
        <taxon>Bamfordvirae</taxon>
        <taxon>Nucleocytoviricota</taxon>
        <taxon>Megaviricetes</taxon>
        <taxon>Imitervirales</taxon>
        <taxon>Mimiviridae</taxon>
        <taxon>Klosneuvirinae</taxon>
    </lineage>
</organism>
<accession>A0A3G4ZQ08</accession>
<proteinExistence type="predicted"/>
<feature type="compositionally biased region" description="Gly residues" evidence="1">
    <location>
        <begin position="49"/>
        <end position="68"/>
    </location>
</feature>
<name>A0A3G4ZQ08_9VIRU</name>
<evidence type="ECO:0000256" key="1">
    <source>
        <dbReference type="SAM" id="MobiDB-lite"/>
    </source>
</evidence>
<protein>
    <submittedName>
        <fullName evidence="2">Uncharacterized protein</fullName>
    </submittedName>
</protein>
<evidence type="ECO:0000313" key="2">
    <source>
        <dbReference type="EMBL" id="AYV76980.1"/>
    </source>
</evidence>
<sequence length="68" mass="6819">MGKGKTTGSGSVTLSGDNDHIKATGNGKIKHQNNGTTIYIEGEISHSKGSGGKGKTQGSGTIGGEIEF</sequence>
<gene>
    <name evidence="2" type="ORF">Barrevirus6_18</name>
</gene>
<feature type="region of interest" description="Disordered" evidence="1">
    <location>
        <begin position="1"/>
        <end position="68"/>
    </location>
</feature>